<dbReference type="Pfam" id="PF26640">
    <property type="entry name" value="DUF8212"/>
    <property type="match status" value="1"/>
</dbReference>
<evidence type="ECO:0000256" key="1">
    <source>
        <dbReference type="SAM" id="MobiDB-lite"/>
    </source>
</evidence>
<dbReference type="GeneID" id="69014600"/>
<evidence type="ECO:0008006" key="6">
    <source>
        <dbReference type="Google" id="ProtNLM"/>
    </source>
</evidence>
<dbReference type="PANTHER" id="PTHR10622:SF12">
    <property type="entry name" value="HET DOMAIN-CONTAINING PROTEIN"/>
    <property type="match status" value="1"/>
</dbReference>
<dbReference type="Pfam" id="PF06985">
    <property type="entry name" value="HET"/>
    <property type="match status" value="1"/>
</dbReference>
<gene>
    <name evidence="4" type="ORF">GCG54_00007455</name>
</gene>
<comment type="caution">
    <text evidence="4">The sequence shown here is derived from an EMBL/GenBank/DDBJ whole genome shotgun (WGS) entry which is preliminary data.</text>
</comment>
<accession>A0A8H4FML9</accession>
<protein>
    <recommendedName>
        <fullName evidence="6">Heterokaryon incompatibility domain-containing protein</fullName>
    </recommendedName>
</protein>
<feature type="compositionally biased region" description="Polar residues" evidence="1">
    <location>
        <begin position="418"/>
        <end position="430"/>
    </location>
</feature>
<dbReference type="InterPro" id="IPR010730">
    <property type="entry name" value="HET"/>
</dbReference>
<feature type="domain" description="DUF8212" evidence="3">
    <location>
        <begin position="216"/>
        <end position="244"/>
    </location>
</feature>
<evidence type="ECO:0000313" key="5">
    <source>
        <dbReference type="Proteomes" id="UP000613401"/>
    </source>
</evidence>
<evidence type="ECO:0000259" key="3">
    <source>
        <dbReference type="Pfam" id="PF26640"/>
    </source>
</evidence>
<dbReference type="EMBL" id="WVTB01000027">
    <property type="protein sequence ID" value="KAF3807722.1"/>
    <property type="molecule type" value="Genomic_DNA"/>
</dbReference>
<evidence type="ECO:0000259" key="2">
    <source>
        <dbReference type="Pfam" id="PF06985"/>
    </source>
</evidence>
<feature type="domain" description="Heterokaryon incompatibility" evidence="2">
    <location>
        <begin position="22"/>
        <end position="97"/>
    </location>
</feature>
<dbReference type="InterPro" id="IPR058525">
    <property type="entry name" value="DUF8212"/>
</dbReference>
<feature type="compositionally biased region" description="Polar residues" evidence="1">
    <location>
        <begin position="397"/>
        <end position="408"/>
    </location>
</feature>
<sequence length="751" mass="85307">MKLVHTATLQICAFSYPPPVQYAVLSHTWSSPQDNESNSSREEIVRKVCHLARVHELDFVWIDALCIDKSSSADVSTTINLLPKYLERAAICFAFLGDLPCRVSAPCRVTWAQCRFWRRTWTLQELVLPSRVQFYDASWHLRGGHTSQNLHPLISGITGIDEDVLCHQRSLQHTSVARKMSWAAFKEASNPEDLVYSLLGLFYVRMPTIYGEGKSRAFRRLQEEILRHTNDSTLFAWTSTVEEDNRGAFANSPDEFLSFGRTTQARVPIHFEGFAIPTSRGIIISGPVLDQPQGTLLYLGPENGHGQGEIELHHGILLRSRPDETFGRISTSQVKTLPLASTATTMQLTLFSGHDEKDKAPEFDANTRSLVSTEFEAGLFNLHPTISSSEREVASGHNGSTWQVAQNQARRDDRDWENVSSKTSNTLQSHDTGDEYQSVCTSRYPDYDWDQAASIASTPATMDSLSDSGVTRDNYYHRILQSNSNMVIAPLALPGKILGTRSGGVVDTAKEHLAARLLDTFSSSRYSMVTPFPISLRRRKGPKGAKRRSNRTRMLAHKLYKGLLELACPFFQRNPDRNPTCLEHELKNMCDVRDHVWKHHRLPPYCPTCKMSFTLAIERDRHIVQRACQLQDNFPYEGVSEDQKQLISRTRTSHGERTQWLLIWDILFPKDHYPSSPYLRTGIGLKISQLRTFWHKHGLELLWDPRSETFPHDVLHDEQDLHQLSSDVLARAIQALSAEYRQDSSIRLVVD</sequence>
<proteinExistence type="predicted"/>
<dbReference type="AlphaFoldDB" id="A0A8H4FML9"/>
<organism evidence="4 5">
    <name type="scientific">Colletotrichum gloeosporioides</name>
    <name type="common">Anthracnose fungus</name>
    <name type="synonym">Glomerella cingulata</name>
    <dbReference type="NCBI Taxonomy" id="474922"/>
    <lineage>
        <taxon>Eukaryota</taxon>
        <taxon>Fungi</taxon>
        <taxon>Dikarya</taxon>
        <taxon>Ascomycota</taxon>
        <taxon>Pezizomycotina</taxon>
        <taxon>Sordariomycetes</taxon>
        <taxon>Hypocreomycetidae</taxon>
        <taxon>Glomerellales</taxon>
        <taxon>Glomerellaceae</taxon>
        <taxon>Colletotrichum</taxon>
        <taxon>Colletotrichum gloeosporioides species complex</taxon>
    </lineage>
</organism>
<name>A0A8H4FML9_COLGL</name>
<dbReference type="RefSeq" id="XP_045266881.1">
    <property type="nucleotide sequence ID" value="XM_045407436.1"/>
</dbReference>
<keyword evidence="5" id="KW-1185">Reference proteome</keyword>
<dbReference type="Proteomes" id="UP000613401">
    <property type="component" value="Unassembled WGS sequence"/>
</dbReference>
<reference evidence="4" key="1">
    <citation type="journal article" date="2020" name="Phytopathology">
        <title>Genome sequence and comparative analysis of Colletotrichum gloeosporioides isolated from Liriodendron leaves.</title>
        <authorList>
            <person name="Fu F.F."/>
            <person name="Hao Z."/>
            <person name="Wang P."/>
            <person name="Lu Y."/>
            <person name="Xue L.J."/>
            <person name="Wei G."/>
            <person name="Tian Y."/>
            <person name="Baishi H."/>
            <person name="Xu H."/>
            <person name="Shi J."/>
            <person name="Cheng T."/>
            <person name="Wang G."/>
            <person name="Yi Y."/>
            <person name="Chen J."/>
        </authorList>
    </citation>
    <scope>NUCLEOTIDE SEQUENCE</scope>
    <source>
        <strain evidence="4">Lc1</strain>
    </source>
</reference>
<evidence type="ECO:0000313" key="4">
    <source>
        <dbReference type="EMBL" id="KAF3807722.1"/>
    </source>
</evidence>
<feature type="region of interest" description="Disordered" evidence="1">
    <location>
        <begin position="392"/>
        <end position="434"/>
    </location>
</feature>
<reference evidence="4" key="2">
    <citation type="submission" date="2020-03" db="EMBL/GenBank/DDBJ databases">
        <authorList>
            <person name="Fu F.-F."/>
            <person name="Chen J."/>
        </authorList>
    </citation>
    <scope>NUCLEOTIDE SEQUENCE</scope>
    <source>
        <strain evidence="4">Lc1</strain>
    </source>
</reference>
<dbReference type="PANTHER" id="PTHR10622">
    <property type="entry name" value="HET DOMAIN-CONTAINING PROTEIN"/>
    <property type="match status" value="1"/>
</dbReference>